<dbReference type="Proteomes" id="UP001232245">
    <property type="component" value="Unassembled WGS sequence"/>
</dbReference>
<proteinExistence type="predicted"/>
<reference evidence="1 2" key="1">
    <citation type="submission" date="2023-07" db="EMBL/GenBank/DDBJ databases">
        <title>Genomic Encyclopedia of Type Strains, Phase IV (KMG-IV): sequencing the most valuable type-strain genomes for metagenomic binning, comparative biology and taxonomic classification.</title>
        <authorList>
            <person name="Goeker M."/>
        </authorList>
    </citation>
    <scope>NUCLEOTIDE SEQUENCE [LARGE SCALE GENOMIC DNA]</scope>
    <source>
        <strain evidence="1 2">DSM 17723</strain>
    </source>
</reference>
<accession>A0ABT9Z707</accession>
<dbReference type="EMBL" id="JAUSTZ010000011">
    <property type="protein sequence ID" value="MDQ0227719.1"/>
    <property type="molecule type" value="Genomic_DNA"/>
</dbReference>
<protein>
    <recommendedName>
        <fullName evidence="3">Nucleotidyltransferase family protein</fullName>
    </recommendedName>
</protein>
<name>A0ABT9Z707_9BACI</name>
<gene>
    <name evidence="1" type="ORF">J2S02_004066</name>
</gene>
<evidence type="ECO:0008006" key="3">
    <source>
        <dbReference type="Google" id="ProtNLM"/>
    </source>
</evidence>
<sequence>MNSLERAALRKQQAMEILNELQLIEKWNAVGNCFIVGAAAYDLIVKPDIDLETFCEAPNPSDIMSELSLLTLNKNVVELKYRDYTGTDFNGHYFKLIYQAGEIEWNIDMWLFSNKRKGALSKELVPFMKENLTEDTRKAILDIKEALLQLNEEYSSIFIYQAVLEFGIRNIDSFLQWAKHHNTTVPFHWKPKSFAMDS</sequence>
<organism evidence="1 2">
    <name type="scientific">Metabacillus niabensis</name>
    <dbReference type="NCBI Taxonomy" id="324854"/>
    <lineage>
        <taxon>Bacteria</taxon>
        <taxon>Bacillati</taxon>
        <taxon>Bacillota</taxon>
        <taxon>Bacilli</taxon>
        <taxon>Bacillales</taxon>
        <taxon>Bacillaceae</taxon>
        <taxon>Metabacillus</taxon>
    </lineage>
</organism>
<dbReference type="RefSeq" id="WP_174881423.1">
    <property type="nucleotide sequence ID" value="NZ_CADEPK010000354.1"/>
</dbReference>
<comment type="caution">
    <text evidence="1">The sequence shown here is derived from an EMBL/GenBank/DDBJ whole genome shotgun (WGS) entry which is preliminary data.</text>
</comment>
<keyword evidence="2" id="KW-1185">Reference proteome</keyword>
<evidence type="ECO:0000313" key="1">
    <source>
        <dbReference type="EMBL" id="MDQ0227719.1"/>
    </source>
</evidence>
<evidence type="ECO:0000313" key="2">
    <source>
        <dbReference type="Proteomes" id="UP001232245"/>
    </source>
</evidence>